<reference evidence="1" key="1">
    <citation type="journal article" date="2017" name="Appl. Environ. Microbiol.">
        <title>Molecular characterization of an Endozoicomonas-like organism causing infection in king scallop Pecten maximus L.</title>
        <authorList>
            <person name="Cano I."/>
            <person name="van Aerle R."/>
            <person name="Ross S."/>
            <person name="Verner-Jeffreys D.W."/>
            <person name="Paley R.K."/>
            <person name="Rimmer G."/>
            <person name="Ryder D."/>
            <person name="Hooper P."/>
            <person name="Stone D."/>
            <person name="Feist S.W."/>
        </authorList>
    </citation>
    <scope>NUCLEOTIDE SEQUENCE</scope>
</reference>
<dbReference type="InterPro" id="IPR009959">
    <property type="entry name" value="Cyclase_SnoaL-like"/>
</dbReference>
<evidence type="ECO:0008006" key="2">
    <source>
        <dbReference type="Google" id="ProtNLM"/>
    </source>
</evidence>
<gene>
    <name evidence="1" type="ORF">CI610_01201</name>
</gene>
<dbReference type="AlphaFoldDB" id="A0A2H9T9A1"/>
<sequence length="338" mass="38785">MRNFQQSKKLVRHYFNALESATPDNVKDIIQEFTGSDYLWRGVYPFREQHSASDAATLFWKPLLSSLHHLQRRQDIFIGGINEIEGEEWVMSMGHFMGLFDEDWLGIRSTGKMVSLRYAEFNCIENSKITKTGLFVDIIGFMMQAGVNPLPPQTGQYFIYPGPRHHNGLLFDDAPEKEGVKTLNLVNRMVNDLSTLNESGSMGCPPEILEKTWSKNMIWYGPAGIGASYTIPRYQQQHQLPFRNNLKDKKFNGHVCRFAEGNFACFFGWPNLSNTPIGGFLGLPGGEIRADMQVVDIYCREGEKLSENWVLIDIPYWLQQQGLNILQRTKKIMNPKYE</sequence>
<dbReference type="InterPro" id="IPR032710">
    <property type="entry name" value="NTF2-like_dom_sf"/>
</dbReference>
<organism evidence="1">
    <name type="scientific">invertebrate metagenome</name>
    <dbReference type="NCBI Taxonomy" id="1711999"/>
    <lineage>
        <taxon>unclassified sequences</taxon>
        <taxon>metagenomes</taxon>
        <taxon>organismal metagenomes</taxon>
    </lineage>
</organism>
<comment type="caution">
    <text evidence="1">The sequence shown here is derived from an EMBL/GenBank/DDBJ whole genome shotgun (WGS) entry which is preliminary data.</text>
</comment>
<accession>A0A2H9T9A1</accession>
<name>A0A2H9T9A1_9ZZZZ</name>
<dbReference type="EMBL" id="NSIT01000046">
    <property type="protein sequence ID" value="PJE79806.1"/>
    <property type="molecule type" value="Genomic_DNA"/>
</dbReference>
<dbReference type="Gene3D" id="3.10.450.50">
    <property type="match status" value="2"/>
</dbReference>
<proteinExistence type="predicted"/>
<dbReference type="PANTHER" id="PTHR38436">
    <property type="entry name" value="POLYKETIDE CYCLASE SNOAL-LIKE DOMAIN"/>
    <property type="match status" value="1"/>
</dbReference>
<dbReference type="PANTHER" id="PTHR38436:SF1">
    <property type="entry name" value="ESTER CYCLASE"/>
    <property type="match status" value="1"/>
</dbReference>
<evidence type="ECO:0000313" key="1">
    <source>
        <dbReference type="EMBL" id="PJE79806.1"/>
    </source>
</evidence>
<dbReference type="GO" id="GO:0030638">
    <property type="term" value="P:polyketide metabolic process"/>
    <property type="evidence" value="ECO:0007669"/>
    <property type="project" value="InterPro"/>
</dbReference>
<dbReference type="SUPFAM" id="SSF54427">
    <property type="entry name" value="NTF2-like"/>
    <property type="match status" value="2"/>
</dbReference>
<protein>
    <recommendedName>
        <fullName evidence="2">SnoaL-like domain-containing protein</fullName>
    </recommendedName>
</protein>